<comment type="subcellular location">
    <subcellularLocation>
        <location evidence="1">Cell membrane</location>
        <topology evidence="1">Multi-pass membrane protein</topology>
    </subcellularLocation>
</comment>
<evidence type="ECO:0000256" key="6">
    <source>
        <dbReference type="ARBA" id="ARBA00022989"/>
    </source>
</evidence>
<dbReference type="CDD" id="cd06550">
    <property type="entry name" value="TM_ABC_iron-siderophores_like"/>
    <property type="match status" value="1"/>
</dbReference>
<keyword evidence="3" id="KW-0813">Transport</keyword>
<dbReference type="Pfam" id="PF01032">
    <property type="entry name" value="FecCD"/>
    <property type="match status" value="1"/>
</dbReference>
<feature type="transmembrane region" description="Helical" evidence="8">
    <location>
        <begin position="169"/>
        <end position="193"/>
    </location>
</feature>
<organism evidence="9 10">
    <name type="scientific">Mycetocola tolaasinivorans</name>
    <dbReference type="NCBI Taxonomy" id="76635"/>
    <lineage>
        <taxon>Bacteria</taxon>
        <taxon>Bacillati</taxon>
        <taxon>Actinomycetota</taxon>
        <taxon>Actinomycetes</taxon>
        <taxon>Micrococcales</taxon>
        <taxon>Microbacteriaceae</taxon>
        <taxon>Mycetocola</taxon>
    </lineage>
</organism>
<keyword evidence="7 8" id="KW-0472">Membrane</keyword>
<dbReference type="GO" id="GO:0005886">
    <property type="term" value="C:plasma membrane"/>
    <property type="evidence" value="ECO:0007669"/>
    <property type="project" value="UniProtKB-SubCell"/>
</dbReference>
<reference evidence="9 10" key="1">
    <citation type="submission" date="2018-10" db="EMBL/GenBank/DDBJ databases">
        <authorList>
            <person name="Li J."/>
        </authorList>
    </citation>
    <scope>NUCLEOTIDE SEQUENCE [LARGE SCALE GENOMIC DNA]</scope>
    <source>
        <strain evidence="9 10">IF 016277</strain>
    </source>
</reference>
<evidence type="ECO:0000256" key="8">
    <source>
        <dbReference type="SAM" id="Phobius"/>
    </source>
</evidence>
<dbReference type="EMBL" id="RCUX01000010">
    <property type="protein sequence ID" value="RLP74475.1"/>
    <property type="molecule type" value="Genomic_DNA"/>
</dbReference>
<keyword evidence="10" id="KW-1185">Reference proteome</keyword>
<dbReference type="InterPro" id="IPR000522">
    <property type="entry name" value="ABC_transptr_permease_BtuC"/>
</dbReference>
<evidence type="ECO:0000256" key="7">
    <source>
        <dbReference type="ARBA" id="ARBA00023136"/>
    </source>
</evidence>
<evidence type="ECO:0000256" key="5">
    <source>
        <dbReference type="ARBA" id="ARBA00022692"/>
    </source>
</evidence>
<dbReference type="PANTHER" id="PTHR30472:SF1">
    <property type="entry name" value="FE(3+) DICITRATE TRANSPORT SYSTEM PERMEASE PROTEIN FECC-RELATED"/>
    <property type="match status" value="1"/>
</dbReference>
<evidence type="ECO:0000256" key="1">
    <source>
        <dbReference type="ARBA" id="ARBA00004651"/>
    </source>
</evidence>
<keyword evidence="4" id="KW-1003">Cell membrane</keyword>
<dbReference type="PANTHER" id="PTHR30472">
    <property type="entry name" value="FERRIC ENTEROBACTIN TRANSPORT SYSTEM PERMEASE PROTEIN"/>
    <property type="match status" value="1"/>
</dbReference>
<evidence type="ECO:0000256" key="2">
    <source>
        <dbReference type="ARBA" id="ARBA00007935"/>
    </source>
</evidence>
<sequence length="352" mass="35334">MVPPSAEAPANAAAAPASPRSTRTGRRVLLLIATLAFLVLLALGSLLIGSKPIPPHTVWAALTAPDGSADHAIILGSRLPRALLGILAGAALGVAGALVQAFTRNPLAEPGLLGVNAGASLAIVLAVGSFGITAYSGYVWFAFGGALLAAGLVSLIGMRGSRRLDPARLVLAGVALGAVLSGVGTGLALLKPAAFDQLRAWTVGSLADRGSDLLVPVAITVGIGLLLAAFTGRGLNALALGEDAARGLGYHPGRSRVLILLAITVLAGSATAAVGAIGFLGLMAPHLARRISGTDQRWLLVFSAVLAPIILLIADVIGRVILPGELEAGVTCALIGAPVLVYLARRKRVAGL</sequence>
<name>A0A3L7A367_9MICO</name>
<protein>
    <submittedName>
        <fullName evidence="9">Fe(3+)-siderophore ABC transporter permease</fullName>
    </submittedName>
</protein>
<evidence type="ECO:0000256" key="3">
    <source>
        <dbReference type="ARBA" id="ARBA00022448"/>
    </source>
</evidence>
<feature type="transmembrane region" description="Helical" evidence="8">
    <location>
        <begin position="28"/>
        <end position="48"/>
    </location>
</feature>
<dbReference type="GO" id="GO:0033214">
    <property type="term" value="P:siderophore-iron import into cell"/>
    <property type="evidence" value="ECO:0007669"/>
    <property type="project" value="TreeGrafter"/>
</dbReference>
<feature type="transmembrane region" description="Helical" evidence="8">
    <location>
        <begin position="138"/>
        <end position="157"/>
    </location>
</feature>
<feature type="transmembrane region" description="Helical" evidence="8">
    <location>
        <begin position="111"/>
        <end position="132"/>
    </location>
</feature>
<feature type="transmembrane region" description="Helical" evidence="8">
    <location>
        <begin position="296"/>
        <end position="314"/>
    </location>
</feature>
<feature type="transmembrane region" description="Helical" evidence="8">
    <location>
        <begin position="257"/>
        <end position="284"/>
    </location>
</feature>
<feature type="transmembrane region" description="Helical" evidence="8">
    <location>
        <begin position="213"/>
        <end position="236"/>
    </location>
</feature>
<dbReference type="InterPro" id="IPR037294">
    <property type="entry name" value="ABC_BtuC-like"/>
</dbReference>
<evidence type="ECO:0000313" key="10">
    <source>
        <dbReference type="Proteomes" id="UP000272503"/>
    </source>
</evidence>
<evidence type="ECO:0000256" key="4">
    <source>
        <dbReference type="ARBA" id="ARBA00022475"/>
    </source>
</evidence>
<gene>
    <name evidence="9" type="ORF">D9V32_12345</name>
</gene>
<dbReference type="OrthoDB" id="9782305at2"/>
<dbReference type="AlphaFoldDB" id="A0A3L7A367"/>
<comment type="similarity">
    <text evidence="2">Belongs to the binding-protein-dependent transport system permease family. FecCD subfamily.</text>
</comment>
<comment type="caution">
    <text evidence="9">The sequence shown here is derived from an EMBL/GenBank/DDBJ whole genome shotgun (WGS) entry which is preliminary data.</text>
</comment>
<dbReference type="Gene3D" id="1.10.3470.10">
    <property type="entry name" value="ABC transporter involved in vitamin B12 uptake, BtuC"/>
    <property type="match status" value="1"/>
</dbReference>
<accession>A0A3L7A367</accession>
<dbReference type="SUPFAM" id="SSF81345">
    <property type="entry name" value="ABC transporter involved in vitamin B12 uptake, BtuC"/>
    <property type="match status" value="1"/>
</dbReference>
<dbReference type="GO" id="GO:0022857">
    <property type="term" value="F:transmembrane transporter activity"/>
    <property type="evidence" value="ECO:0007669"/>
    <property type="project" value="InterPro"/>
</dbReference>
<evidence type="ECO:0000313" key="9">
    <source>
        <dbReference type="EMBL" id="RLP74475.1"/>
    </source>
</evidence>
<dbReference type="FunFam" id="1.10.3470.10:FF:000001">
    <property type="entry name" value="Vitamin B12 ABC transporter permease BtuC"/>
    <property type="match status" value="1"/>
</dbReference>
<keyword evidence="5 8" id="KW-0812">Transmembrane</keyword>
<feature type="transmembrane region" description="Helical" evidence="8">
    <location>
        <begin position="82"/>
        <end position="99"/>
    </location>
</feature>
<keyword evidence="6 8" id="KW-1133">Transmembrane helix</keyword>
<proteinExistence type="inferred from homology"/>
<dbReference type="Proteomes" id="UP000272503">
    <property type="component" value="Unassembled WGS sequence"/>
</dbReference>
<dbReference type="RefSeq" id="WP_121649224.1">
    <property type="nucleotide sequence ID" value="NZ_RCUX01000010.1"/>
</dbReference>